<dbReference type="GeneID" id="36590321"/>
<dbReference type="Proteomes" id="UP000235371">
    <property type="component" value="Unassembled WGS sequence"/>
</dbReference>
<dbReference type="InterPro" id="IPR056545">
    <property type="entry name" value="C2H2_ASCIZ_1st_2nd"/>
</dbReference>
<dbReference type="STRING" id="1095630.A0A2J6TV56"/>
<dbReference type="Gene3D" id="3.30.160.60">
    <property type="entry name" value="Classic Zinc Finger"/>
    <property type="match status" value="1"/>
</dbReference>
<dbReference type="InParanoid" id="A0A2J6TV56"/>
<accession>A0A2J6TV56</accession>
<dbReference type="EMBL" id="KZ613740">
    <property type="protein sequence ID" value="PMD66896.1"/>
    <property type="molecule type" value="Genomic_DNA"/>
</dbReference>
<dbReference type="RefSeq" id="XP_024743800.1">
    <property type="nucleotide sequence ID" value="XM_024882244.1"/>
</dbReference>
<reference evidence="2 3" key="1">
    <citation type="submission" date="2016-04" db="EMBL/GenBank/DDBJ databases">
        <title>A degradative enzymes factory behind the ericoid mycorrhizal symbiosis.</title>
        <authorList>
            <consortium name="DOE Joint Genome Institute"/>
            <person name="Martino E."/>
            <person name="Morin E."/>
            <person name="Grelet G."/>
            <person name="Kuo A."/>
            <person name="Kohler A."/>
            <person name="Daghino S."/>
            <person name="Barry K."/>
            <person name="Choi C."/>
            <person name="Cichocki N."/>
            <person name="Clum A."/>
            <person name="Copeland A."/>
            <person name="Hainaut M."/>
            <person name="Haridas S."/>
            <person name="Labutti K."/>
            <person name="Lindquist E."/>
            <person name="Lipzen A."/>
            <person name="Khouja H.-R."/>
            <person name="Murat C."/>
            <person name="Ohm R."/>
            <person name="Olson A."/>
            <person name="Spatafora J."/>
            <person name="Veneault-Fourrey C."/>
            <person name="Henrissat B."/>
            <person name="Grigoriev I."/>
            <person name="Martin F."/>
            <person name="Perotto S."/>
        </authorList>
    </citation>
    <scope>NUCLEOTIDE SEQUENCE [LARGE SCALE GENOMIC DNA]</scope>
    <source>
        <strain evidence="2 3">E</strain>
    </source>
</reference>
<protein>
    <recommendedName>
        <fullName evidence="1">ASCIZ first and second C2H2 zinc finger domain-containing protein</fullName>
    </recommendedName>
</protein>
<dbReference type="AlphaFoldDB" id="A0A2J6TV56"/>
<dbReference type="Pfam" id="PF24757">
    <property type="entry name" value="C2H2_ASCIZ"/>
    <property type="match status" value="1"/>
</dbReference>
<evidence type="ECO:0000313" key="2">
    <source>
        <dbReference type="EMBL" id="PMD66896.1"/>
    </source>
</evidence>
<dbReference type="OrthoDB" id="7295497at2759"/>
<keyword evidence="3" id="KW-1185">Reference proteome</keyword>
<evidence type="ECO:0000313" key="3">
    <source>
        <dbReference type="Proteomes" id="UP000235371"/>
    </source>
</evidence>
<feature type="domain" description="ASCIZ first and second C2H2 zinc finger" evidence="1">
    <location>
        <begin position="233"/>
        <end position="262"/>
    </location>
</feature>
<organism evidence="2 3">
    <name type="scientific">Hyaloscypha bicolor E</name>
    <dbReference type="NCBI Taxonomy" id="1095630"/>
    <lineage>
        <taxon>Eukaryota</taxon>
        <taxon>Fungi</taxon>
        <taxon>Dikarya</taxon>
        <taxon>Ascomycota</taxon>
        <taxon>Pezizomycotina</taxon>
        <taxon>Leotiomycetes</taxon>
        <taxon>Helotiales</taxon>
        <taxon>Hyaloscyphaceae</taxon>
        <taxon>Hyaloscypha</taxon>
        <taxon>Hyaloscypha bicolor</taxon>
    </lineage>
</organism>
<sequence length="270" mass="30264">MFLHFSAGRASVRNGAQGFESPISHCHGQTWPELEGAIDYSEWDLHIPDAQFFESVSSSLNSEWLPELDDGIYSQPSRATPPPRSTKNTFYYNLLTTPESSNSESLLLPADNSLILRPLAVPIEQPQFIAIPSDPFVEDGLLGPIADDNRFENINQCTRYRLQPQFFPIAPIRGSDWDFISPFPTVNNDDPIPAAQQQPPSCYICSDQPTFTRHSDLVRHQASVHDISQGLHLCPVLGCPKGQGRSYSRADKLTEHMWKKHADLGYAKRS</sequence>
<proteinExistence type="predicted"/>
<name>A0A2J6TV56_9HELO</name>
<evidence type="ECO:0000259" key="1">
    <source>
        <dbReference type="Pfam" id="PF24757"/>
    </source>
</evidence>
<gene>
    <name evidence="2" type="ORF">K444DRAFT_623151</name>
</gene>